<evidence type="ECO:0000256" key="1">
    <source>
        <dbReference type="SAM" id="MobiDB-lite"/>
    </source>
</evidence>
<dbReference type="EMBL" id="CWOW01000022">
    <property type="protein sequence ID" value="CSB07018.1"/>
    <property type="molecule type" value="Genomic_DNA"/>
</dbReference>
<feature type="region of interest" description="Disordered" evidence="1">
    <location>
        <begin position="68"/>
        <end position="87"/>
    </location>
</feature>
<organism evidence="2 3">
    <name type="scientific">Vibrio cholerae</name>
    <dbReference type="NCBI Taxonomy" id="666"/>
    <lineage>
        <taxon>Bacteria</taxon>
        <taxon>Pseudomonadati</taxon>
        <taxon>Pseudomonadota</taxon>
        <taxon>Gammaproteobacteria</taxon>
        <taxon>Vibrionales</taxon>
        <taxon>Vibrionaceae</taxon>
        <taxon>Vibrio</taxon>
    </lineage>
</organism>
<accession>A0A655RR39</accession>
<proteinExistence type="predicted"/>
<gene>
    <name evidence="2" type="ORF">ERS013165_03262</name>
</gene>
<name>A0A655RR39_VIBCL</name>
<protein>
    <submittedName>
        <fullName evidence="2">Uncharacterized protein</fullName>
    </submittedName>
</protein>
<dbReference type="Proteomes" id="UP000044806">
    <property type="component" value="Unassembled WGS sequence"/>
</dbReference>
<evidence type="ECO:0000313" key="3">
    <source>
        <dbReference type="Proteomes" id="UP000044806"/>
    </source>
</evidence>
<feature type="compositionally biased region" description="Basic residues" evidence="1">
    <location>
        <begin position="15"/>
        <end position="24"/>
    </location>
</feature>
<dbReference type="AlphaFoldDB" id="A0A655RR39"/>
<evidence type="ECO:0000313" key="2">
    <source>
        <dbReference type="EMBL" id="CSB07018.1"/>
    </source>
</evidence>
<sequence>MLQKLSKPPQNSRMRQLKPARVKQKFPAPRNQSLTLTQPPMRKAVESQHGQYDDNVLPSKRESWYLKSANSDRQIRNRQVPHRASAA</sequence>
<reference evidence="2 3" key="1">
    <citation type="submission" date="2015-07" db="EMBL/GenBank/DDBJ databases">
        <authorList>
            <consortium name="Pathogen Informatics"/>
        </authorList>
    </citation>
    <scope>NUCLEOTIDE SEQUENCE [LARGE SCALE GENOMIC DNA]</scope>
    <source>
        <strain evidence="2 3">A51</strain>
    </source>
</reference>
<feature type="region of interest" description="Disordered" evidence="1">
    <location>
        <begin position="1"/>
        <end position="59"/>
    </location>
</feature>